<evidence type="ECO:0000256" key="1">
    <source>
        <dbReference type="ARBA" id="ARBA00012519"/>
    </source>
</evidence>
<dbReference type="NCBIfam" id="TIGR02199">
    <property type="entry name" value="rfaE_dom_II"/>
    <property type="match status" value="1"/>
</dbReference>
<dbReference type="SUPFAM" id="SSF52374">
    <property type="entry name" value="Nucleotidylyl transferase"/>
    <property type="match status" value="1"/>
</dbReference>
<gene>
    <name evidence="9" type="primary">rfaE2</name>
    <name evidence="9" type="ORF">ACFSR2_01820</name>
</gene>
<sequence length="159" mass="17688">MTESKILNKEEAQKQVQEWQSEGKKIVFTNGCFDIVHLGHIDYLEKARNLGDKLVLGLNTDASVSRLKGPSRPIVNEYARARMMSAFEFIDTVILFDEPTPKELIETLCPNILVKGDDYSIENIVGADFVIAKGGEVKTVALVNGYSTTAIIKKIKDLD</sequence>
<dbReference type="NCBIfam" id="TIGR00125">
    <property type="entry name" value="cyt_tran_rel"/>
    <property type="match status" value="1"/>
</dbReference>
<keyword evidence="5" id="KW-0067">ATP-binding</keyword>
<dbReference type="InterPro" id="IPR014729">
    <property type="entry name" value="Rossmann-like_a/b/a_fold"/>
</dbReference>
<feature type="domain" description="Cytidyltransferase-like" evidence="8">
    <location>
        <begin position="28"/>
        <end position="153"/>
    </location>
</feature>
<dbReference type="PANTHER" id="PTHR43793:SF2">
    <property type="entry name" value="BIFUNCTIONAL PROTEIN HLDE"/>
    <property type="match status" value="1"/>
</dbReference>
<dbReference type="PANTHER" id="PTHR43793">
    <property type="entry name" value="FAD SYNTHASE"/>
    <property type="match status" value="1"/>
</dbReference>
<evidence type="ECO:0000259" key="8">
    <source>
        <dbReference type="Pfam" id="PF01467"/>
    </source>
</evidence>
<dbReference type="GO" id="GO:0016779">
    <property type="term" value="F:nucleotidyltransferase activity"/>
    <property type="evidence" value="ECO:0007669"/>
    <property type="project" value="UniProtKB-KW"/>
</dbReference>
<keyword evidence="4" id="KW-0547">Nucleotide-binding</keyword>
<dbReference type="EC" id="2.7.7.70" evidence="1"/>
<evidence type="ECO:0000256" key="7">
    <source>
        <dbReference type="ARBA" id="ARBA00047428"/>
    </source>
</evidence>
<evidence type="ECO:0000256" key="4">
    <source>
        <dbReference type="ARBA" id="ARBA00022741"/>
    </source>
</evidence>
<evidence type="ECO:0000256" key="6">
    <source>
        <dbReference type="ARBA" id="ARBA00023277"/>
    </source>
</evidence>
<name>A0ABW5J2L8_9BACT</name>
<keyword evidence="3 9" id="KW-0548">Nucleotidyltransferase</keyword>
<accession>A0ABW5J2L8</accession>
<dbReference type="Gene3D" id="3.40.50.620">
    <property type="entry name" value="HUPs"/>
    <property type="match status" value="1"/>
</dbReference>
<dbReference type="Pfam" id="PF01467">
    <property type="entry name" value="CTP_transf_like"/>
    <property type="match status" value="1"/>
</dbReference>
<protein>
    <recommendedName>
        <fullName evidence="1">D-glycero-beta-D-manno-heptose 1-phosphate adenylyltransferase</fullName>
        <ecNumber evidence="1">2.7.7.70</ecNumber>
    </recommendedName>
</protein>
<dbReference type="InterPro" id="IPR050385">
    <property type="entry name" value="Archaeal_FAD_synthase"/>
</dbReference>
<dbReference type="EMBL" id="JBHULC010000003">
    <property type="protein sequence ID" value="MFD2519602.1"/>
    <property type="molecule type" value="Genomic_DNA"/>
</dbReference>
<dbReference type="InterPro" id="IPR004821">
    <property type="entry name" value="Cyt_trans-like"/>
</dbReference>
<dbReference type="InterPro" id="IPR011914">
    <property type="entry name" value="RfaE_dom_II"/>
</dbReference>
<keyword evidence="10" id="KW-1185">Reference proteome</keyword>
<dbReference type="Proteomes" id="UP001597510">
    <property type="component" value="Unassembled WGS sequence"/>
</dbReference>
<keyword evidence="2" id="KW-0808">Transferase</keyword>
<keyword evidence="6" id="KW-0119">Carbohydrate metabolism</keyword>
<evidence type="ECO:0000256" key="2">
    <source>
        <dbReference type="ARBA" id="ARBA00022679"/>
    </source>
</evidence>
<organism evidence="9 10">
    <name type="scientific">Emticicia soli</name>
    <dbReference type="NCBI Taxonomy" id="2027878"/>
    <lineage>
        <taxon>Bacteria</taxon>
        <taxon>Pseudomonadati</taxon>
        <taxon>Bacteroidota</taxon>
        <taxon>Cytophagia</taxon>
        <taxon>Cytophagales</taxon>
        <taxon>Leadbetterellaceae</taxon>
        <taxon>Emticicia</taxon>
    </lineage>
</organism>
<comment type="catalytic activity">
    <reaction evidence="7">
        <text>D-glycero-beta-D-manno-heptose 1-phosphate + ATP + H(+) = ADP-D-glycero-beta-D-manno-heptose + diphosphate</text>
        <dbReference type="Rhea" id="RHEA:27465"/>
        <dbReference type="ChEBI" id="CHEBI:15378"/>
        <dbReference type="ChEBI" id="CHEBI:30616"/>
        <dbReference type="ChEBI" id="CHEBI:33019"/>
        <dbReference type="ChEBI" id="CHEBI:59967"/>
        <dbReference type="ChEBI" id="CHEBI:61593"/>
        <dbReference type="EC" id="2.7.7.70"/>
    </reaction>
</comment>
<evidence type="ECO:0000256" key="5">
    <source>
        <dbReference type="ARBA" id="ARBA00022840"/>
    </source>
</evidence>
<comment type="caution">
    <text evidence="9">The sequence shown here is derived from an EMBL/GenBank/DDBJ whole genome shotgun (WGS) entry which is preliminary data.</text>
</comment>
<evidence type="ECO:0000256" key="3">
    <source>
        <dbReference type="ARBA" id="ARBA00022695"/>
    </source>
</evidence>
<dbReference type="RefSeq" id="WP_340236597.1">
    <property type="nucleotide sequence ID" value="NZ_JBBEWC010000006.1"/>
</dbReference>
<proteinExistence type="predicted"/>
<evidence type="ECO:0000313" key="10">
    <source>
        <dbReference type="Proteomes" id="UP001597510"/>
    </source>
</evidence>
<evidence type="ECO:0000313" key="9">
    <source>
        <dbReference type="EMBL" id="MFD2519602.1"/>
    </source>
</evidence>
<reference evidence="10" key="1">
    <citation type="journal article" date="2019" name="Int. J. Syst. Evol. Microbiol.">
        <title>The Global Catalogue of Microorganisms (GCM) 10K type strain sequencing project: providing services to taxonomists for standard genome sequencing and annotation.</title>
        <authorList>
            <consortium name="The Broad Institute Genomics Platform"/>
            <consortium name="The Broad Institute Genome Sequencing Center for Infectious Disease"/>
            <person name="Wu L."/>
            <person name="Ma J."/>
        </authorList>
    </citation>
    <scope>NUCLEOTIDE SEQUENCE [LARGE SCALE GENOMIC DNA]</scope>
    <source>
        <strain evidence="10">KCTC 52344</strain>
    </source>
</reference>